<organism evidence="2">
    <name type="scientific">Vibrio sp. HB236076</name>
    <dbReference type="NCBI Taxonomy" id="3232307"/>
    <lineage>
        <taxon>Bacteria</taxon>
        <taxon>Pseudomonadati</taxon>
        <taxon>Pseudomonadota</taxon>
        <taxon>Gammaproteobacteria</taxon>
        <taxon>Vibrionales</taxon>
        <taxon>Vibrionaceae</taxon>
        <taxon>Vibrio</taxon>
    </lineage>
</organism>
<keyword evidence="1" id="KW-1133">Transmembrane helix</keyword>
<dbReference type="RefSeq" id="WP_306101650.1">
    <property type="nucleotide sequence ID" value="NZ_CP162601.1"/>
</dbReference>
<accession>A0AB39HJY1</accession>
<name>A0AB39HJY1_9VIBR</name>
<dbReference type="NCBIfam" id="TIGR02112">
    <property type="entry name" value="cyd_oper_ybgE"/>
    <property type="match status" value="1"/>
</dbReference>
<feature type="transmembrane region" description="Helical" evidence="1">
    <location>
        <begin position="17"/>
        <end position="36"/>
    </location>
</feature>
<protein>
    <submittedName>
        <fullName evidence="2">Cyd operon protein YbgE</fullName>
    </submittedName>
</protein>
<dbReference type="KEGG" id="vih:AB0763_05960"/>
<evidence type="ECO:0000313" key="2">
    <source>
        <dbReference type="EMBL" id="XDK26183.1"/>
    </source>
</evidence>
<keyword evidence="1" id="KW-0472">Membrane</keyword>
<keyword evidence="1" id="KW-0812">Transmembrane</keyword>
<sequence length="99" mass="11474">MNDRLSQPTFLRYFDKALVRALSLLLGFTHLALVMWDPHQYSLQIGGFNGVISPLLIWSICSSMVSGVGFLPRHWMWQWVFSPLFSLPILFTITMLWLT</sequence>
<feature type="transmembrane region" description="Helical" evidence="1">
    <location>
        <begin position="77"/>
        <end position="98"/>
    </location>
</feature>
<feature type="transmembrane region" description="Helical" evidence="1">
    <location>
        <begin position="48"/>
        <end position="71"/>
    </location>
</feature>
<proteinExistence type="predicted"/>
<evidence type="ECO:0000256" key="1">
    <source>
        <dbReference type="SAM" id="Phobius"/>
    </source>
</evidence>
<dbReference type="InterPro" id="IPR011846">
    <property type="entry name" value="Cyd_oper_YbgE"/>
</dbReference>
<dbReference type="Pfam" id="PF09600">
    <property type="entry name" value="Cyd_oper_YbgE"/>
    <property type="match status" value="1"/>
</dbReference>
<reference evidence="2" key="1">
    <citation type="submission" date="2024-07" db="EMBL/GenBank/DDBJ databases">
        <title>Genome Analysis of a Potential Novel Vibrio Species Secreting pH- and Thermo-stable Alginate Lyase and its Application in Producing Alginate Oligosaccharides.</title>
        <authorList>
            <person name="Huang H."/>
            <person name="Bao K."/>
        </authorList>
    </citation>
    <scope>NUCLEOTIDE SEQUENCE</scope>
    <source>
        <strain evidence="2">HB236076</strain>
    </source>
</reference>
<dbReference type="AlphaFoldDB" id="A0AB39HJY1"/>
<dbReference type="EMBL" id="CP162601">
    <property type="protein sequence ID" value="XDK26183.1"/>
    <property type="molecule type" value="Genomic_DNA"/>
</dbReference>
<gene>
    <name evidence="2" type="primary">ybgE</name>
    <name evidence="2" type="ORF">AB0763_05960</name>
</gene>